<comment type="caution">
    <text evidence="5">The sequence shown here is derived from an EMBL/GenBank/DDBJ whole genome shotgun (WGS) entry which is preliminary data.</text>
</comment>
<dbReference type="OrthoDB" id="9815648at2"/>
<reference evidence="6" key="1">
    <citation type="submission" date="2017-05" db="EMBL/GenBank/DDBJ databases">
        <authorList>
            <person name="Macchi M."/>
            <person name="Festa S."/>
            <person name="Coppotelli B.M."/>
            <person name="Morelli I.S."/>
        </authorList>
    </citation>
    <scope>NUCLEOTIDE SEQUENCE [LARGE SCALE GENOMIC DNA]</scope>
    <source>
        <strain evidence="6">I</strain>
    </source>
</reference>
<evidence type="ECO:0000313" key="5">
    <source>
        <dbReference type="EMBL" id="OWJ68983.1"/>
    </source>
</evidence>
<keyword evidence="6" id="KW-1185">Reference proteome</keyword>
<feature type="domain" description="FAD-binding PCMH-type" evidence="4">
    <location>
        <begin position="61"/>
        <end position="241"/>
    </location>
</feature>
<evidence type="ECO:0000256" key="2">
    <source>
        <dbReference type="ARBA" id="ARBA00022827"/>
    </source>
</evidence>
<protein>
    <submittedName>
        <fullName evidence="5">FAD-binding oxidoreductase</fullName>
    </submittedName>
</protein>
<gene>
    <name evidence="5" type="ORF">BWR60_00060</name>
</gene>
<dbReference type="PANTHER" id="PTHR43716">
    <property type="entry name" value="D-2-HYDROXYGLUTARATE DEHYDROGENASE, MITOCHONDRIAL"/>
    <property type="match status" value="1"/>
</dbReference>
<evidence type="ECO:0000256" key="1">
    <source>
        <dbReference type="ARBA" id="ARBA00022630"/>
    </source>
</evidence>
<dbReference type="InterPro" id="IPR004113">
    <property type="entry name" value="FAD-bd_oxidored_4_C"/>
</dbReference>
<dbReference type="InterPro" id="IPR016167">
    <property type="entry name" value="FAD-bd_PCMH_sub1"/>
</dbReference>
<accession>A0A211ZUQ0</accession>
<feature type="compositionally biased region" description="Polar residues" evidence="3">
    <location>
        <begin position="8"/>
        <end position="22"/>
    </location>
</feature>
<dbReference type="Gene3D" id="3.30.70.2740">
    <property type="match status" value="1"/>
</dbReference>
<dbReference type="Gene3D" id="3.30.70.2190">
    <property type="match status" value="1"/>
</dbReference>
<dbReference type="InterPro" id="IPR051264">
    <property type="entry name" value="FAD-oxidored/transferase_4"/>
</dbReference>
<dbReference type="EMBL" id="NHON01000001">
    <property type="protein sequence ID" value="OWJ68983.1"/>
    <property type="molecule type" value="Genomic_DNA"/>
</dbReference>
<evidence type="ECO:0000313" key="6">
    <source>
        <dbReference type="Proteomes" id="UP000196655"/>
    </source>
</evidence>
<dbReference type="GO" id="GO:0003824">
    <property type="term" value="F:catalytic activity"/>
    <property type="evidence" value="ECO:0007669"/>
    <property type="project" value="InterPro"/>
</dbReference>
<dbReference type="InterPro" id="IPR016166">
    <property type="entry name" value="FAD-bd_PCMH"/>
</dbReference>
<keyword evidence="2" id="KW-0274">FAD</keyword>
<dbReference type="AlphaFoldDB" id="A0A211ZUQ0"/>
<dbReference type="Pfam" id="PF01565">
    <property type="entry name" value="FAD_binding_4"/>
    <property type="match status" value="1"/>
</dbReference>
<dbReference type="GO" id="GO:0071949">
    <property type="term" value="F:FAD binding"/>
    <property type="evidence" value="ECO:0007669"/>
    <property type="project" value="InterPro"/>
</dbReference>
<dbReference type="Gene3D" id="3.30.465.10">
    <property type="match status" value="1"/>
</dbReference>
<dbReference type="InterPro" id="IPR016164">
    <property type="entry name" value="FAD-linked_Oxase-like_C"/>
</dbReference>
<dbReference type="SUPFAM" id="SSF55103">
    <property type="entry name" value="FAD-linked oxidases, C-terminal domain"/>
    <property type="match status" value="1"/>
</dbReference>
<sequence>MITGRQCFLSSPQDQGPQLTTSLSQTHADAIAALRAVLPGDALLTGEEEMARYGRDVTGDHVGRPLAVARPRTVEEVSTIMRHCWQAGLRVVPQGGLTGLVGAAVPAPEGEVVVSLERMTAVRRISPIDFAMVVEAGCILEEAKKAADAVDCLLPITFGAQGSCRVGGNVSTNAGGFNVLRYGMTRDLVLGLEVVLPDGRVWNGLKVLRKDNRGYDLKQLFIGAEGTLGIVTAIAFKLFPKPTQVETALVGLASVEDAMELYARARRACSDLLTAFELILRDGIEVTLRARPDLPDPLSEPYPAYVLIEASAGGAVDLRGLMESFLGGADDIVRDGVLASSRAQGERLWLYRETMVESQGRGGRYLRTDVSVPISDIAGFIARALAAVRAKHPEAMPLAYGHVGDGNVHFNVIPPRGQDPAAMETLFHSAEELIFDVVDRLGGSISAEHGIGRVKQHAFLERIDPVSLDLATRLKLALDPTRILSNGRILPEDPVV</sequence>
<evidence type="ECO:0000259" key="4">
    <source>
        <dbReference type="PROSITE" id="PS51387"/>
    </source>
</evidence>
<dbReference type="PANTHER" id="PTHR43716:SF2">
    <property type="entry name" value="BLL6224 PROTEIN"/>
    <property type="match status" value="1"/>
</dbReference>
<dbReference type="InterPro" id="IPR036318">
    <property type="entry name" value="FAD-bd_PCMH-like_sf"/>
</dbReference>
<dbReference type="Pfam" id="PF02913">
    <property type="entry name" value="FAD-oxidase_C"/>
    <property type="match status" value="1"/>
</dbReference>
<organism evidence="5 6">
    <name type="scientific">Inquilinus limosus</name>
    <dbReference type="NCBI Taxonomy" id="171674"/>
    <lineage>
        <taxon>Bacteria</taxon>
        <taxon>Pseudomonadati</taxon>
        <taxon>Pseudomonadota</taxon>
        <taxon>Alphaproteobacteria</taxon>
        <taxon>Rhodospirillales</taxon>
        <taxon>Rhodospirillaceae</taxon>
        <taxon>Inquilinus</taxon>
    </lineage>
</organism>
<dbReference type="InterPro" id="IPR016169">
    <property type="entry name" value="FAD-bd_PCMH_sub2"/>
</dbReference>
<proteinExistence type="predicted"/>
<keyword evidence="1" id="KW-0285">Flavoprotein</keyword>
<name>A0A211ZUQ0_9PROT</name>
<dbReference type="Proteomes" id="UP000196655">
    <property type="component" value="Unassembled WGS sequence"/>
</dbReference>
<evidence type="ECO:0000256" key="3">
    <source>
        <dbReference type="SAM" id="MobiDB-lite"/>
    </source>
</evidence>
<dbReference type="Gene3D" id="3.30.43.10">
    <property type="entry name" value="Uridine Diphospho-n-acetylenolpyruvylglucosamine Reductase, domain 2"/>
    <property type="match status" value="1"/>
</dbReference>
<dbReference type="SUPFAM" id="SSF56176">
    <property type="entry name" value="FAD-binding/transporter-associated domain-like"/>
    <property type="match status" value="1"/>
</dbReference>
<dbReference type="GO" id="GO:0022904">
    <property type="term" value="P:respiratory electron transport chain"/>
    <property type="evidence" value="ECO:0007669"/>
    <property type="project" value="TreeGrafter"/>
</dbReference>
<dbReference type="PROSITE" id="PS51387">
    <property type="entry name" value="FAD_PCMH"/>
    <property type="match status" value="1"/>
</dbReference>
<feature type="region of interest" description="Disordered" evidence="3">
    <location>
        <begin position="1"/>
        <end position="22"/>
    </location>
</feature>
<dbReference type="InterPro" id="IPR006094">
    <property type="entry name" value="Oxid_FAD_bind_N"/>
</dbReference>